<feature type="transmembrane region" description="Helical" evidence="9">
    <location>
        <begin position="104"/>
        <end position="129"/>
    </location>
</feature>
<protein>
    <recommendedName>
        <fullName evidence="7">glucan 1,3-beta-glucosidase</fullName>
        <ecNumber evidence="7">3.2.1.58</ecNumber>
    </recommendedName>
</protein>
<comment type="caution">
    <text evidence="10">The sequence shown here is derived from an EMBL/GenBank/DDBJ whole genome shotgun (WGS) entry which is preliminary data.</text>
</comment>
<keyword evidence="5" id="KW-0961">Cell wall biogenesis/degradation</keyword>
<keyword evidence="2" id="KW-0378">Hydrolase</keyword>
<comment type="similarity">
    <text evidence="1">Belongs to the glycosyl hydrolase 5 (cellulase A) family.</text>
</comment>
<dbReference type="GO" id="GO:0005576">
    <property type="term" value="C:extracellular region"/>
    <property type="evidence" value="ECO:0007669"/>
    <property type="project" value="TreeGrafter"/>
</dbReference>
<feature type="region of interest" description="Disordered" evidence="8">
    <location>
        <begin position="133"/>
        <end position="174"/>
    </location>
</feature>
<keyword evidence="11" id="KW-1185">Reference proteome</keyword>
<dbReference type="SUPFAM" id="SSF51445">
    <property type="entry name" value="(Trans)glycosidases"/>
    <property type="match status" value="1"/>
</dbReference>
<keyword evidence="9" id="KW-0812">Transmembrane</keyword>
<dbReference type="GO" id="GO:0071555">
    <property type="term" value="P:cell wall organization"/>
    <property type="evidence" value="ECO:0007669"/>
    <property type="project" value="UniProtKB-KW"/>
</dbReference>
<feature type="compositionally biased region" description="Basic and acidic residues" evidence="8">
    <location>
        <begin position="1"/>
        <end position="11"/>
    </location>
</feature>
<evidence type="ECO:0000256" key="6">
    <source>
        <dbReference type="ARBA" id="ARBA00036824"/>
    </source>
</evidence>
<evidence type="ECO:0000256" key="2">
    <source>
        <dbReference type="ARBA" id="ARBA00022801"/>
    </source>
</evidence>
<sequence length="755" mass="79945">MSQHSHPDDTFRQSSSTPQPGDGQHTPFLAPPDLPFLSNDPASIASTPRGSAAYADTQSGNASAANLNQSPLLAGATKEYAQESGAAPTGRGVNAKKPLTKRPIFWVLVSAAVVVVVSAVVLPVVFVVVKPNQKNSSSTSTSGATSNDNGNPNNNNPTSTGGGKTNLISGGDGSTITKDDGTTFTYTNKFGGFWVSDPENPFNNNAQVNSWTPALNQSWQFGVDRINGVNLGGLFVLEPFISPALYQPFNGSAVDEWTLSTLLGDDLQSTLENHYNTFITEEDIAEIAGAGLNWIRLPIPFWAIETWGDVGVDATGKTVAEPFLQKVCWKYILRVLGWARKYGLRVNLDLHAVPGSQNGYNHSGQLGKPNFLNGPMGIANAQRALDYIRAFTEFITQPEWQNVVPVFGIVNEALVQTIGQDTITSFYLHAHDMIRSITGIGEGKGPYISIHDGFIGISKWGGFLPNSDRILLDTHPYFAFDGQPNNEPVDVPALGGDGKMLGGQWPRQACQAWGNSVNTSRSAFGVTIAGEFSNGFNDCGLFVNGVANGPSSAADCDLFTDVSKWDQATKDGVKNFALASMDALGDYFFWTWKIGNSTAGRVQAPLWSYKLGLENGFMPTDPREAHGMCASLGVQGTPFSGTFEPWQTGGAGAGSIAPSVSAEFPWPPTSIANVPAASISLLPTYTSTANIQTLPPPTFSPTPTASVTVGNGWADPTDTASFVTAISGCTYPNAWQAISSPVPAACGGGALPTAR</sequence>
<evidence type="ECO:0000256" key="5">
    <source>
        <dbReference type="ARBA" id="ARBA00023316"/>
    </source>
</evidence>
<keyword evidence="9" id="KW-1133">Transmembrane helix</keyword>
<evidence type="ECO:0000313" key="10">
    <source>
        <dbReference type="EMBL" id="KAK7691361.1"/>
    </source>
</evidence>
<dbReference type="InterPro" id="IPR050386">
    <property type="entry name" value="Glycosyl_hydrolase_5"/>
</dbReference>
<dbReference type="PANTHER" id="PTHR31297:SF34">
    <property type="entry name" value="GLUCAN 1,3-BETA-GLUCOSIDASE 2"/>
    <property type="match status" value="1"/>
</dbReference>
<dbReference type="Proteomes" id="UP001385951">
    <property type="component" value="Unassembled WGS sequence"/>
</dbReference>
<reference evidence="10 11" key="1">
    <citation type="submission" date="2022-09" db="EMBL/GenBank/DDBJ databases">
        <authorList>
            <person name="Palmer J.M."/>
        </authorList>
    </citation>
    <scope>NUCLEOTIDE SEQUENCE [LARGE SCALE GENOMIC DNA]</scope>
    <source>
        <strain evidence="10 11">DSM 7382</strain>
    </source>
</reference>
<feature type="region of interest" description="Disordered" evidence="8">
    <location>
        <begin position="1"/>
        <end position="33"/>
    </location>
</feature>
<comment type="catalytic activity">
    <reaction evidence="6">
        <text>Successive hydrolysis of beta-D-glucose units from the non-reducing ends of (1-&gt;3)-beta-D-glucans, releasing alpha-glucose.</text>
        <dbReference type="EC" id="3.2.1.58"/>
    </reaction>
</comment>
<keyword evidence="9" id="KW-0472">Membrane</keyword>
<evidence type="ECO:0000256" key="4">
    <source>
        <dbReference type="ARBA" id="ARBA00023295"/>
    </source>
</evidence>
<evidence type="ECO:0000256" key="3">
    <source>
        <dbReference type="ARBA" id="ARBA00023180"/>
    </source>
</evidence>
<evidence type="ECO:0000256" key="8">
    <source>
        <dbReference type="SAM" id="MobiDB-lite"/>
    </source>
</evidence>
<evidence type="ECO:0000256" key="1">
    <source>
        <dbReference type="ARBA" id="ARBA00005641"/>
    </source>
</evidence>
<proteinExistence type="inferred from homology"/>
<dbReference type="AlphaFoldDB" id="A0AAW0GF07"/>
<keyword evidence="4" id="KW-0326">Glycosidase</keyword>
<gene>
    <name evidence="10" type="ORF">QCA50_004759</name>
</gene>
<evidence type="ECO:0000256" key="7">
    <source>
        <dbReference type="ARBA" id="ARBA00038929"/>
    </source>
</evidence>
<dbReference type="EMBL" id="JASBNA010000005">
    <property type="protein sequence ID" value="KAK7691361.1"/>
    <property type="molecule type" value="Genomic_DNA"/>
</dbReference>
<dbReference type="GO" id="GO:0004338">
    <property type="term" value="F:glucan exo-1,3-beta-glucosidase activity"/>
    <property type="evidence" value="ECO:0007669"/>
    <property type="project" value="UniProtKB-EC"/>
</dbReference>
<keyword evidence="3" id="KW-0325">Glycoprotein</keyword>
<dbReference type="GO" id="GO:0009986">
    <property type="term" value="C:cell surface"/>
    <property type="evidence" value="ECO:0007669"/>
    <property type="project" value="TreeGrafter"/>
</dbReference>
<accession>A0AAW0GF07</accession>
<dbReference type="InterPro" id="IPR017853">
    <property type="entry name" value="GH"/>
</dbReference>
<organism evidence="10 11">
    <name type="scientific">Cerrena zonata</name>
    <dbReference type="NCBI Taxonomy" id="2478898"/>
    <lineage>
        <taxon>Eukaryota</taxon>
        <taxon>Fungi</taxon>
        <taxon>Dikarya</taxon>
        <taxon>Basidiomycota</taxon>
        <taxon>Agaricomycotina</taxon>
        <taxon>Agaricomycetes</taxon>
        <taxon>Polyporales</taxon>
        <taxon>Cerrenaceae</taxon>
        <taxon>Cerrena</taxon>
    </lineage>
</organism>
<dbReference type="EC" id="3.2.1.58" evidence="7"/>
<dbReference type="GO" id="GO:0009251">
    <property type="term" value="P:glucan catabolic process"/>
    <property type="evidence" value="ECO:0007669"/>
    <property type="project" value="TreeGrafter"/>
</dbReference>
<dbReference type="Gene3D" id="3.20.20.80">
    <property type="entry name" value="Glycosidases"/>
    <property type="match status" value="1"/>
</dbReference>
<evidence type="ECO:0000256" key="9">
    <source>
        <dbReference type="SAM" id="Phobius"/>
    </source>
</evidence>
<feature type="compositionally biased region" description="Low complexity" evidence="8">
    <location>
        <begin position="133"/>
        <end position="159"/>
    </location>
</feature>
<name>A0AAW0GF07_9APHY</name>
<dbReference type="PANTHER" id="PTHR31297">
    <property type="entry name" value="GLUCAN ENDO-1,6-BETA-GLUCOSIDASE B"/>
    <property type="match status" value="1"/>
</dbReference>
<evidence type="ECO:0000313" key="11">
    <source>
        <dbReference type="Proteomes" id="UP001385951"/>
    </source>
</evidence>